<reference evidence="2" key="1">
    <citation type="journal article" date="2010" name="Nature">
        <title>The Amphimedon queenslandica genome and the evolution of animal complexity.</title>
        <authorList>
            <person name="Srivastava M."/>
            <person name="Simakov O."/>
            <person name="Chapman J."/>
            <person name="Fahey B."/>
            <person name="Gauthier M.E."/>
            <person name="Mitros T."/>
            <person name="Richards G.S."/>
            <person name="Conaco C."/>
            <person name="Dacre M."/>
            <person name="Hellsten U."/>
            <person name="Larroux C."/>
            <person name="Putnam N.H."/>
            <person name="Stanke M."/>
            <person name="Adamska M."/>
            <person name="Darling A."/>
            <person name="Degnan S.M."/>
            <person name="Oakley T.H."/>
            <person name="Plachetzki D.C."/>
            <person name="Zhai Y."/>
            <person name="Adamski M."/>
            <person name="Calcino A."/>
            <person name="Cummins S.F."/>
            <person name="Goodstein D.M."/>
            <person name="Harris C."/>
            <person name="Jackson D.J."/>
            <person name="Leys S.P."/>
            <person name="Shu S."/>
            <person name="Woodcroft B.J."/>
            <person name="Vervoort M."/>
            <person name="Kosik K.S."/>
            <person name="Manning G."/>
            <person name="Degnan B.M."/>
            <person name="Rokhsar D.S."/>
        </authorList>
    </citation>
    <scope>NUCLEOTIDE SEQUENCE [LARGE SCALE GENOMIC DNA]</scope>
</reference>
<keyword evidence="2" id="KW-1185">Reference proteome</keyword>
<protein>
    <submittedName>
        <fullName evidence="1">Uncharacterized protein</fullName>
    </submittedName>
</protein>
<proteinExistence type="predicted"/>
<dbReference type="AlphaFoldDB" id="A0AAN0J214"/>
<dbReference type="Proteomes" id="UP000007879">
    <property type="component" value="Unassembled WGS sequence"/>
</dbReference>
<dbReference type="EnsemblMetazoa" id="XM_019995525.1">
    <property type="protein sequence ID" value="XP_019851084.1"/>
    <property type="gene ID" value="LOC109581424"/>
</dbReference>
<name>A0AAN0J214_AMPQE</name>
<dbReference type="GeneID" id="109581424"/>
<dbReference type="RefSeq" id="XP_019851084.1">
    <property type="nucleotide sequence ID" value="XM_019995525.1"/>
</dbReference>
<reference evidence="1" key="2">
    <citation type="submission" date="2024-06" db="UniProtKB">
        <authorList>
            <consortium name="EnsemblMetazoa"/>
        </authorList>
    </citation>
    <scope>IDENTIFICATION</scope>
</reference>
<sequence>MKLLVITGQALIIGLFVLWVRAAVHNTWVNVYSGSLPLTGYPDTYLCGPNTTLRCIYINDKTIGVKIQWVLYTDDGRNEKVLKYRLINDDGLTVFMDYLITTSGNYSCGYDNIRYKTVNISISVSSEHWSGCQTTDIRDYGQTNDKH</sequence>
<evidence type="ECO:0000313" key="2">
    <source>
        <dbReference type="Proteomes" id="UP000007879"/>
    </source>
</evidence>
<dbReference type="KEGG" id="aqu:109581424"/>
<organism evidence="1 2">
    <name type="scientific">Amphimedon queenslandica</name>
    <name type="common">Sponge</name>
    <dbReference type="NCBI Taxonomy" id="400682"/>
    <lineage>
        <taxon>Eukaryota</taxon>
        <taxon>Metazoa</taxon>
        <taxon>Porifera</taxon>
        <taxon>Demospongiae</taxon>
        <taxon>Heteroscleromorpha</taxon>
        <taxon>Haplosclerida</taxon>
        <taxon>Niphatidae</taxon>
        <taxon>Amphimedon</taxon>
    </lineage>
</organism>
<evidence type="ECO:0000313" key="1">
    <source>
        <dbReference type="EnsemblMetazoa" id="XP_019851084.1"/>
    </source>
</evidence>
<accession>A0AAN0J214</accession>